<organism evidence="2 3">
    <name type="scientific">Labedella gwakjiensis</name>
    <dbReference type="NCBI Taxonomy" id="390269"/>
    <lineage>
        <taxon>Bacteria</taxon>
        <taxon>Bacillati</taxon>
        <taxon>Actinomycetota</taxon>
        <taxon>Actinomycetes</taxon>
        <taxon>Micrococcales</taxon>
        <taxon>Microbacteriaceae</taxon>
        <taxon>Labedella</taxon>
    </lineage>
</organism>
<feature type="compositionally biased region" description="Low complexity" evidence="1">
    <location>
        <begin position="211"/>
        <end position="246"/>
    </location>
</feature>
<name>A0A2P8GVW3_9MICO</name>
<feature type="region of interest" description="Disordered" evidence="1">
    <location>
        <begin position="181"/>
        <end position="299"/>
    </location>
</feature>
<evidence type="ECO:0000313" key="3">
    <source>
        <dbReference type="Proteomes" id="UP000241203"/>
    </source>
</evidence>
<dbReference type="RefSeq" id="WP_208019807.1">
    <property type="nucleotide sequence ID" value="NZ_PYAU01000001.1"/>
</dbReference>
<sequence length="299" mass="31139">MASIHLHSDRLEIRLTAAEKALSLRRDNVEIPRSSIRSATLTDDPWIWVRGVRGKGSAIPLTLAVGQWKSHGGADFLVIKKGSRPAVVLDVEDSEFSRVIVSTNHGAELVAALRIDEEDVRAKKVRATRVRTVSPRPIAVRAKAEAAKIEAAKVKADAKAEAASKSGGRAGVAKKKAAADAAAASSTEKTAKPAAAKKASTRAAAKKDEGSTSTTATPSKAASTKATSSKAAGGKTTRSKAAADAADPAKTDGTSEQKKPTRSRAPRTVAPEPTPVDGEAEETRTDDAESQDQETPPAT</sequence>
<protein>
    <submittedName>
        <fullName evidence="2">Uncharacterized protein</fullName>
    </submittedName>
</protein>
<accession>A0A2P8GVW3</accession>
<feature type="compositionally biased region" description="Basic and acidic residues" evidence="1">
    <location>
        <begin position="247"/>
        <end position="259"/>
    </location>
</feature>
<dbReference type="AlphaFoldDB" id="A0A2P8GVW3"/>
<dbReference type="EMBL" id="PYAU01000001">
    <property type="protein sequence ID" value="PSL38094.1"/>
    <property type="molecule type" value="Genomic_DNA"/>
</dbReference>
<feature type="compositionally biased region" description="Low complexity" evidence="1">
    <location>
        <begin position="181"/>
        <end position="203"/>
    </location>
</feature>
<dbReference type="Proteomes" id="UP000241203">
    <property type="component" value="Unassembled WGS sequence"/>
</dbReference>
<reference evidence="2 3" key="1">
    <citation type="submission" date="2018-03" db="EMBL/GenBank/DDBJ databases">
        <title>Genomic Encyclopedia of Archaeal and Bacterial Type Strains, Phase II (KMG-II): from individual species to whole genera.</title>
        <authorList>
            <person name="Goeker M."/>
        </authorList>
    </citation>
    <scope>NUCLEOTIDE SEQUENCE [LARGE SCALE GENOMIC DNA]</scope>
    <source>
        <strain evidence="2 3">DSM 21548</strain>
    </source>
</reference>
<evidence type="ECO:0000313" key="2">
    <source>
        <dbReference type="EMBL" id="PSL38094.1"/>
    </source>
</evidence>
<comment type="caution">
    <text evidence="2">The sequence shown here is derived from an EMBL/GenBank/DDBJ whole genome shotgun (WGS) entry which is preliminary data.</text>
</comment>
<evidence type="ECO:0000256" key="1">
    <source>
        <dbReference type="SAM" id="MobiDB-lite"/>
    </source>
</evidence>
<proteinExistence type="predicted"/>
<gene>
    <name evidence="2" type="ORF">CLV49_1706</name>
</gene>